<evidence type="ECO:0000259" key="6">
    <source>
        <dbReference type="Pfam" id="PF05182"/>
    </source>
</evidence>
<feature type="compositionally biased region" description="Basic and acidic residues" evidence="5">
    <location>
        <begin position="83"/>
        <end position="92"/>
    </location>
</feature>
<gene>
    <name evidence="7" type="ORF">PHYBLDRAFT_187174</name>
</gene>
<reference evidence="8" key="1">
    <citation type="submission" date="2015-06" db="EMBL/GenBank/DDBJ databases">
        <title>Expansion of signal transduction pathways in fungi by whole-genome duplication.</title>
        <authorList>
            <consortium name="DOE Joint Genome Institute"/>
            <person name="Corrochano L.M."/>
            <person name="Kuo A."/>
            <person name="Marcet-Houben M."/>
            <person name="Polaino S."/>
            <person name="Salamov A."/>
            <person name="Villalobos J.M."/>
            <person name="Alvarez M.I."/>
            <person name="Avalos J."/>
            <person name="Benito E.P."/>
            <person name="Benoit I."/>
            <person name="Burger G."/>
            <person name="Camino L.P."/>
            <person name="Canovas D."/>
            <person name="Cerda-Olmedo E."/>
            <person name="Cheng J.-F."/>
            <person name="Dominguez A."/>
            <person name="Elias M."/>
            <person name="Eslava A.P."/>
            <person name="Glaser F."/>
            <person name="Grimwood J."/>
            <person name="Gutierrez G."/>
            <person name="Heitman J."/>
            <person name="Henrissat B."/>
            <person name="Iturriaga E.A."/>
            <person name="Lang B.F."/>
            <person name="Lavin J.L."/>
            <person name="Lee S."/>
            <person name="Li W."/>
            <person name="Lindquist E."/>
            <person name="Lopez-Garcia S."/>
            <person name="Luque E.M."/>
            <person name="Marcos A.T."/>
            <person name="Martin J."/>
            <person name="McCluskey K."/>
            <person name="Medina H.R."/>
            <person name="Miralles-Duran A."/>
            <person name="Miyazaki A."/>
            <person name="Munoz-Torres E."/>
            <person name="Oguiza J.A."/>
            <person name="Ohm R."/>
            <person name="Olmedo M."/>
            <person name="Orejas M."/>
            <person name="Ortiz-Castellanos L."/>
            <person name="Pisabarro A.G."/>
            <person name="Rodriguez-Romero J."/>
            <person name="Ruiz-Herrera J."/>
            <person name="Ruiz-Vazquez R."/>
            <person name="Sanz C."/>
            <person name="Schackwitz W."/>
            <person name="Schmutz J."/>
            <person name="Shahriari M."/>
            <person name="Shelest E."/>
            <person name="Silva-Franco F."/>
            <person name="Soanes D."/>
            <person name="Syed K."/>
            <person name="Tagua V.G."/>
            <person name="Talbot N.J."/>
            <person name="Thon M."/>
            <person name="De vries R.P."/>
            <person name="Wiebenga A."/>
            <person name="Yadav J.S."/>
            <person name="Braun E.L."/>
            <person name="Baker S."/>
            <person name="Garre V."/>
            <person name="Horwitz B."/>
            <person name="Torres-Martinez S."/>
            <person name="Idnurm A."/>
            <person name="Herrera-Estrella A."/>
            <person name="Gabaldon T."/>
            <person name="Grigoriev I.V."/>
        </authorList>
    </citation>
    <scope>NUCLEOTIDE SEQUENCE [LARGE SCALE GENOMIC DNA]</scope>
    <source>
        <strain evidence="8">NRRL 1555(-)</strain>
    </source>
</reference>
<evidence type="ECO:0000313" key="8">
    <source>
        <dbReference type="Proteomes" id="UP000077315"/>
    </source>
</evidence>
<dbReference type="GeneID" id="29000247"/>
<dbReference type="InterPro" id="IPR051187">
    <property type="entry name" value="Pre-mRNA_3'-end_processing_reg"/>
</dbReference>
<feature type="region of interest" description="Disordered" evidence="5">
    <location>
        <begin position="296"/>
        <end position="344"/>
    </location>
</feature>
<dbReference type="VEuPathDB" id="FungiDB:PHYBLDRAFT_187174"/>
<evidence type="ECO:0000256" key="3">
    <source>
        <dbReference type="ARBA" id="ARBA00022664"/>
    </source>
</evidence>
<evidence type="ECO:0000256" key="5">
    <source>
        <dbReference type="SAM" id="MobiDB-lite"/>
    </source>
</evidence>
<dbReference type="EMBL" id="KV440982">
    <property type="protein sequence ID" value="OAD72780.1"/>
    <property type="molecule type" value="Genomic_DNA"/>
</dbReference>
<comment type="similarity">
    <text evidence="2">Belongs to the FIP1 family.</text>
</comment>
<accession>A0A163DPY8</accession>
<dbReference type="FunCoup" id="A0A163DPY8">
    <property type="interactions" value="44"/>
</dbReference>
<dbReference type="InterPro" id="IPR007854">
    <property type="entry name" value="Fip1_dom"/>
</dbReference>
<organism evidence="7 8">
    <name type="scientific">Phycomyces blakesleeanus (strain ATCC 8743b / DSM 1359 / FGSC 10004 / NBRC 33097 / NRRL 1555)</name>
    <dbReference type="NCBI Taxonomy" id="763407"/>
    <lineage>
        <taxon>Eukaryota</taxon>
        <taxon>Fungi</taxon>
        <taxon>Fungi incertae sedis</taxon>
        <taxon>Mucoromycota</taxon>
        <taxon>Mucoromycotina</taxon>
        <taxon>Mucoromycetes</taxon>
        <taxon>Mucorales</taxon>
        <taxon>Phycomycetaceae</taxon>
        <taxon>Phycomyces</taxon>
    </lineage>
</organism>
<dbReference type="PANTHER" id="PTHR13484:SF0">
    <property type="entry name" value="PRE-MRNA 3'-END-PROCESSING FACTOR FIP1"/>
    <property type="match status" value="1"/>
</dbReference>
<name>A0A163DPY8_PHYB8</name>
<feature type="region of interest" description="Disordered" evidence="5">
    <location>
        <begin position="1"/>
        <end position="184"/>
    </location>
</feature>
<evidence type="ECO:0000256" key="1">
    <source>
        <dbReference type="ARBA" id="ARBA00004123"/>
    </source>
</evidence>
<proteinExistence type="inferred from homology"/>
<dbReference type="STRING" id="763407.A0A163DPY8"/>
<dbReference type="GO" id="GO:0006397">
    <property type="term" value="P:mRNA processing"/>
    <property type="evidence" value="ECO:0007669"/>
    <property type="project" value="UniProtKB-KW"/>
</dbReference>
<dbReference type="AlphaFoldDB" id="A0A163DPY8"/>
<protein>
    <recommendedName>
        <fullName evidence="6">Pre-mRNA polyadenylation factor Fip1 domain-containing protein</fullName>
    </recommendedName>
</protein>
<dbReference type="InParanoid" id="A0A163DPY8"/>
<sequence length="344" mass="37013">MNSHNSADEDDVDEFLYGPSSGETEKKTNTSNYNAPLIVQQDDVKGEAESEEDEDLYELYKGSTANEAQDISRQEKEEDVMETDTKEVKEEQGENEEDYSDDDLEIMLENDESENVGDNTEASGQDGAPAAATNGSPEPATTKGGSNPLVTIKPGQQGKSSNTPQANSQSNPSASSGKTSTGGINLEAVGELNGQPITDVDLDTVEDKPWRKPGADITDFFNYGFNEVTWRAYCLKQKMLRENKKMMGDIDMSDFMSMGMMMPTSMMDGSMPMSIGSMTNSMMGMPMGMGTTVGMGTTSSSSGQGIRSGRNTNFPIRSTGRTGMSMGGRPKSSEGGNDRDGDSM</sequence>
<comment type="subcellular location">
    <subcellularLocation>
        <location evidence="1">Nucleus</location>
    </subcellularLocation>
</comment>
<feature type="compositionally biased region" description="Low complexity" evidence="5">
    <location>
        <begin position="164"/>
        <end position="176"/>
    </location>
</feature>
<evidence type="ECO:0000256" key="4">
    <source>
        <dbReference type="ARBA" id="ARBA00023242"/>
    </source>
</evidence>
<keyword evidence="4" id="KW-0539">Nucleus</keyword>
<feature type="compositionally biased region" description="Acidic residues" evidence="5">
    <location>
        <begin position="93"/>
        <end position="115"/>
    </location>
</feature>
<feature type="domain" description="Pre-mRNA polyadenylation factor Fip1" evidence="6">
    <location>
        <begin position="199"/>
        <end position="241"/>
    </location>
</feature>
<keyword evidence="8" id="KW-1185">Reference proteome</keyword>
<evidence type="ECO:0000256" key="2">
    <source>
        <dbReference type="ARBA" id="ARBA00007459"/>
    </source>
</evidence>
<dbReference type="GO" id="GO:0005847">
    <property type="term" value="C:mRNA cleavage and polyadenylation specificity factor complex"/>
    <property type="evidence" value="ECO:0007669"/>
    <property type="project" value="TreeGrafter"/>
</dbReference>
<dbReference type="RefSeq" id="XP_018290820.1">
    <property type="nucleotide sequence ID" value="XM_018439341.1"/>
</dbReference>
<dbReference type="PANTHER" id="PTHR13484">
    <property type="entry name" value="FIP1-LIKE 1 PROTEIN"/>
    <property type="match status" value="1"/>
</dbReference>
<dbReference type="Proteomes" id="UP000077315">
    <property type="component" value="Unassembled WGS sequence"/>
</dbReference>
<keyword evidence="3" id="KW-0507">mRNA processing</keyword>
<evidence type="ECO:0000313" key="7">
    <source>
        <dbReference type="EMBL" id="OAD72780.1"/>
    </source>
</evidence>
<dbReference type="OrthoDB" id="1917198at2759"/>
<feature type="compositionally biased region" description="Polar residues" evidence="5">
    <location>
        <begin position="310"/>
        <end position="322"/>
    </location>
</feature>
<dbReference type="Pfam" id="PF05182">
    <property type="entry name" value="Fip1"/>
    <property type="match status" value="1"/>
</dbReference>
<feature type="compositionally biased region" description="Low complexity" evidence="5">
    <location>
        <begin position="296"/>
        <end position="309"/>
    </location>
</feature>